<dbReference type="EMBL" id="GGEC01088983">
    <property type="protein sequence ID" value="MBX69467.1"/>
    <property type="molecule type" value="Transcribed_RNA"/>
</dbReference>
<sequence length="30" mass="3484">MSSLHADFCMRCFGGVMILKHEISLFIRKI</sequence>
<name>A0A2P2QR66_RHIMU</name>
<evidence type="ECO:0000313" key="1">
    <source>
        <dbReference type="EMBL" id="MBX69467.1"/>
    </source>
</evidence>
<reference evidence="1" key="1">
    <citation type="submission" date="2018-02" db="EMBL/GenBank/DDBJ databases">
        <title>Rhizophora mucronata_Transcriptome.</title>
        <authorList>
            <person name="Meera S.P."/>
            <person name="Sreeshan A."/>
            <person name="Augustine A."/>
        </authorList>
    </citation>
    <scope>NUCLEOTIDE SEQUENCE</scope>
    <source>
        <tissue evidence="1">Leaf</tissue>
    </source>
</reference>
<protein>
    <submittedName>
        <fullName evidence="1">Uncharacterized protein</fullName>
    </submittedName>
</protein>
<organism evidence="1">
    <name type="scientific">Rhizophora mucronata</name>
    <name type="common">Asiatic mangrove</name>
    <dbReference type="NCBI Taxonomy" id="61149"/>
    <lineage>
        <taxon>Eukaryota</taxon>
        <taxon>Viridiplantae</taxon>
        <taxon>Streptophyta</taxon>
        <taxon>Embryophyta</taxon>
        <taxon>Tracheophyta</taxon>
        <taxon>Spermatophyta</taxon>
        <taxon>Magnoliopsida</taxon>
        <taxon>eudicotyledons</taxon>
        <taxon>Gunneridae</taxon>
        <taxon>Pentapetalae</taxon>
        <taxon>rosids</taxon>
        <taxon>fabids</taxon>
        <taxon>Malpighiales</taxon>
        <taxon>Rhizophoraceae</taxon>
        <taxon>Rhizophora</taxon>
    </lineage>
</organism>
<accession>A0A2P2QR66</accession>
<dbReference type="AlphaFoldDB" id="A0A2P2QR66"/>
<proteinExistence type="predicted"/>